<protein>
    <submittedName>
        <fullName evidence="4">Gas vesicle protein K</fullName>
    </submittedName>
</protein>
<evidence type="ECO:0000256" key="1">
    <source>
        <dbReference type="ARBA" id="ARBA00022987"/>
    </source>
</evidence>
<evidence type="ECO:0000256" key="2">
    <source>
        <dbReference type="ARBA" id="ARBA00035108"/>
    </source>
</evidence>
<evidence type="ECO:0000313" key="5">
    <source>
        <dbReference type="Proteomes" id="UP000198703"/>
    </source>
</evidence>
<dbReference type="PANTHER" id="PTHR40137:SF2">
    <property type="entry name" value="PROTEIN GVPK 1"/>
    <property type="match status" value="1"/>
</dbReference>
<dbReference type="Pfam" id="PF05121">
    <property type="entry name" value="GvpK"/>
    <property type="match status" value="1"/>
</dbReference>
<reference evidence="4 5" key="1">
    <citation type="submission" date="2016-10" db="EMBL/GenBank/DDBJ databases">
        <authorList>
            <person name="de Groot N.N."/>
        </authorList>
    </citation>
    <scope>NUCLEOTIDE SEQUENCE [LARGE SCALE GENOMIC DNA]</scope>
    <source>
        <strain evidence="4 5">DSM 15345</strain>
    </source>
</reference>
<comment type="similarity">
    <text evidence="3">Belongs to the gas vesicle GvpK family.</text>
</comment>
<dbReference type="GO" id="GO:0031411">
    <property type="term" value="C:gas vesicle"/>
    <property type="evidence" value="ECO:0007669"/>
    <property type="project" value="UniProtKB-SubCell"/>
</dbReference>
<evidence type="ECO:0000256" key="3">
    <source>
        <dbReference type="ARBA" id="ARBA00035659"/>
    </source>
</evidence>
<dbReference type="STRING" id="89524.SAMN05444370_104283"/>
<keyword evidence="1" id="KW-0304">Gas vesicle</keyword>
<keyword evidence="5" id="KW-1185">Reference proteome</keyword>
<accession>A0A1H4ALR4</accession>
<dbReference type="Proteomes" id="UP000198703">
    <property type="component" value="Unassembled WGS sequence"/>
</dbReference>
<dbReference type="GO" id="GO:0031412">
    <property type="term" value="P:gas vesicle organization"/>
    <property type="evidence" value="ECO:0007669"/>
    <property type="project" value="InterPro"/>
</dbReference>
<dbReference type="InterPro" id="IPR007805">
    <property type="entry name" value="GvpK"/>
</dbReference>
<dbReference type="PANTHER" id="PTHR40137">
    <property type="entry name" value="PROTEIN GVPK 1"/>
    <property type="match status" value="1"/>
</dbReference>
<comment type="subcellular location">
    <subcellularLocation>
        <location evidence="2">Gas vesicle</location>
    </subcellularLocation>
</comment>
<gene>
    <name evidence="4" type="ORF">SAMN05444370_104283</name>
</gene>
<evidence type="ECO:0000313" key="4">
    <source>
        <dbReference type="EMBL" id="SEA36825.1"/>
    </source>
</evidence>
<dbReference type="EMBL" id="FNQM01000004">
    <property type="protein sequence ID" value="SEA36825.1"/>
    <property type="molecule type" value="Genomic_DNA"/>
</dbReference>
<organism evidence="4 5">
    <name type="scientific">Rubrimonas cliftonensis</name>
    <dbReference type="NCBI Taxonomy" id="89524"/>
    <lineage>
        <taxon>Bacteria</taxon>
        <taxon>Pseudomonadati</taxon>
        <taxon>Pseudomonadota</taxon>
        <taxon>Alphaproteobacteria</taxon>
        <taxon>Rhodobacterales</taxon>
        <taxon>Paracoccaceae</taxon>
        <taxon>Rubrimonas</taxon>
    </lineage>
</organism>
<sequence length="114" mass="12082">MSGARATMALDAEDCAAAVEALLASAPDGRVALSPETVERDLARLVLGLMEFIRKLMELQAIRRMEAGALTPEEEARVGETLMRAAAALRDLAGRFGLEEADLSLDLGALGRLS</sequence>
<proteinExistence type="inferred from homology"/>
<dbReference type="AlphaFoldDB" id="A0A1H4ALR4"/>
<dbReference type="RefSeq" id="WP_245730990.1">
    <property type="nucleotide sequence ID" value="NZ_FNQM01000004.1"/>
</dbReference>
<name>A0A1H4ALR4_9RHOB</name>